<dbReference type="HOGENOM" id="CLU_574734_0_0_6"/>
<keyword evidence="2" id="KW-0812">Transmembrane</keyword>
<dbReference type="CDD" id="cd16431">
    <property type="entry name" value="IcmE"/>
    <property type="match status" value="1"/>
</dbReference>
<feature type="region of interest" description="Disordered" evidence="1">
    <location>
        <begin position="1"/>
        <end position="29"/>
    </location>
</feature>
<dbReference type="EMBL" id="CP000719">
    <property type="protein sequence ID" value="ABS45644.1"/>
    <property type="molecule type" value="Genomic_DNA"/>
</dbReference>
<feature type="region of interest" description="Disordered" evidence="1">
    <location>
        <begin position="246"/>
        <end position="280"/>
    </location>
</feature>
<dbReference type="Proteomes" id="UP000002412">
    <property type="component" value="Plasmid p_153kb"/>
</dbReference>
<evidence type="ECO:0000256" key="2">
    <source>
        <dbReference type="SAM" id="Phobius"/>
    </source>
</evidence>
<feature type="region of interest" description="Disordered" evidence="1">
    <location>
        <begin position="87"/>
        <end position="136"/>
    </location>
</feature>
<keyword evidence="3" id="KW-0614">Plasmid</keyword>
<feature type="transmembrane region" description="Helical" evidence="2">
    <location>
        <begin position="58"/>
        <end position="78"/>
    </location>
</feature>
<keyword evidence="2" id="KW-0472">Membrane</keyword>
<feature type="compositionally biased region" description="Polar residues" evidence="1">
    <location>
        <begin position="246"/>
        <end position="255"/>
    </location>
</feature>
<feature type="region of interest" description="Disordered" evidence="1">
    <location>
        <begin position="167"/>
        <end position="200"/>
    </location>
</feature>
<feature type="compositionally biased region" description="Basic and acidic residues" evidence="1">
    <location>
        <begin position="256"/>
        <end position="265"/>
    </location>
</feature>
<dbReference type="RefSeq" id="WP_011988488.1">
    <property type="nucleotide sequence ID" value="NC_009705.1"/>
</dbReference>
<feature type="compositionally biased region" description="Low complexity" evidence="1">
    <location>
        <begin position="181"/>
        <end position="200"/>
    </location>
</feature>
<dbReference type="InterPro" id="IPR049855">
    <property type="entry name" value="DotG/IcmE-like_C"/>
</dbReference>
<proteinExistence type="predicted"/>
<protein>
    <submittedName>
        <fullName evidence="3">Putative type IV secretion system protein IcmE/DotG</fullName>
    </submittedName>
</protein>
<name>A0A0U1QTD5_YERP3</name>
<accession>A0A0U1QTD5</accession>
<dbReference type="AlphaFoldDB" id="A0A0U1QTD5"/>
<reference evidence="3 4" key="1">
    <citation type="journal article" date="2007" name="PLoS Genet.">
        <title>The complete genome sequence of Yersinia pseudotuberculosis IP31758, the causative agent of Far East scarlet-like fever.</title>
        <authorList>
            <person name="Eppinger M."/>
            <person name="Rosovitz M.J."/>
            <person name="Fricke W.F."/>
            <person name="Rasko D.A."/>
            <person name="Kokorina G."/>
            <person name="Fayolle C."/>
            <person name="Lindler L.E."/>
            <person name="Carniel E."/>
            <person name="Ravel J."/>
        </authorList>
    </citation>
    <scope>NUCLEOTIDE SEQUENCE [LARGE SCALE GENOMIC DNA]</scope>
    <source>
        <strain evidence="3 4">IP 31758</strain>
        <plasmid evidence="4">Plasmid plasmid_153kb</plasmid>
    </source>
</reference>
<gene>
    <name evidence="3" type="ordered locus">YpsIP31758_B0116</name>
</gene>
<evidence type="ECO:0000313" key="3">
    <source>
        <dbReference type="EMBL" id="ABS45644.1"/>
    </source>
</evidence>
<geneLocation type="plasmid" evidence="4">
    <name>plasmid_153kb</name>
</geneLocation>
<keyword evidence="2" id="KW-1133">Transmembrane helix</keyword>
<sequence length="462" mass="50371">MADENDIGETIPPENEDHFAPDYEEEYQPSAAEIQRTTKERRRAEKIRNLKSVFGSGVGRISIICVVFVVVIFLALGIRNMRSPQPLGTSTTVDVPAAPQIKTDNSPVTESEAARRSQMNANQAREAAKLGDSFQPSFDTNIIADQKSKPNYNQNSTVIPDAINFNNRNQASSDTQNPNTGSQRSDSNSNQGNSQKNQDGQQLLKEYTTEVNKRDKHVEDMKSEIIKQFSQVLDKDTLNNQGSYSTVIFNDTNKSNNDRKPEESVKTVASNSSEKNAAKPPLFKAGSTLYAETGSAANTDNGVDTFATVRGGKWNGSVLIGKVVQTNNNILFQYTLLAPQDNRPSVKINAIALREEDASQGMADDVDHHILMRYGSLGAASLLSGYGKSYENIGTTTNNGSTTTQTTNTPSNKQIIGQAVGELGSNFANEIKRGFDTPTTYSTKANTGFALLFMSDVPDPDK</sequence>
<dbReference type="KEGG" id="ypi:YpsIP31758_B0116"/>
<organism evidence="3 4">
    <name type="scientific">Yersinia pseudotuberculosis serotype O:1b (strain IP 31758)</name>
    <dbReference type="NCBI Taxonomy" id="349747"/>
    <lineage>
        <taxon>Bacteria</taxon>
        <taxon>Pseudomonadati</taxon>
        <taxon>Pseudomonadota</taxon>
        <taxon>Gammaproteobacteria</taxon>
        <taxon>Enterobacterales</taxon>
        <taxon>Yersiniaceae</taxon>
        <taxon>Yersinia</taxon>
    </lineage>
</organism>
<evidence type="ECO:0000313" key="4">
    <source>
        <dbReference type="Proteomes" id="UP000002412"/>
    </source>
</evidence>
<feature type="compositionally biased region" description="Polar residues" evidence="1">
    <location>
        <begin position="167"/>
        <end position="180"/>
    </location>
</feature>
<evidence type="ECO:0000256" key="1">
    <source>
        <dbReference type="SAM" id="MobiDB-lite"/>
    </source>
</evidence>